<evidence type="ECO:0000256" key="4">
    <source>
        <dbReference type="ARBA" id="ARBA00022833"/>
    </source>
</evidence>
<feature type="compositionally biased region" description="Acidic residues" evidence="10">
    <location>
        <begin position="1286"/>
        <end position="1305"/>
    </location>
</feature>
<dbReference type="InterPro" id="IPR013083">
    <property type="entry name" value="Znf_RING/FYVE/PHD"/>
</dbReference>
<dbReference type="InterPro" id="IPR028941">
    <property type="entry name" value="WHIM2_dom"/>
</dbReference>
<dbReference type="InterPro" id="IPR013136">
    <property type="entry name" value="WSTF_Acf1_Cbp146"/>
</dbReference>
<dbReference type="CDD" id="cd15489">
    <property type="entry name" value="PHD_SF"/>
    <property type="match status" value="1"/>
</dbReference>
<name>A0A061RK79_9CHLO</name>
<dbReference type="PANTHER" id="PTHR15546">
    <property type="entry name" value="BROMODOMAIN ADJACENT TO ZINC FINGER DOMAIN, 2A"/>
    <property type="match status" value="1"/>
</dbReference>
<feature type="region of interest" description="Disordered" evidence="10">
    <location>
        <begin position="1330"/>
        <end position="1351"/>
    </location>
</feature>
<dbReference type="InterPro" id="IPR053271">
    <property type="entry name" value="DDT_domain"/>
</dbReference>
<dbReference type="GO" id="GO:0008270">
    <property type="term" value="F:zinc ion binding"/>
    <property type="evidence" value="ECO:0007669"/>
    <property type="project" value="UniProtKB-KW"/>
</dbReference>
<feature type="compositionally biased region" description="Basic and acidic residues" evidence="10">
    <location>
        <begin position="1270"/>
        <end position="1285"/>
    </location>
</feature>
<keyword evidence="4" id="KW-0862">Zinc</keyword>
<dbReference type="PROSITE" id="PS50016">
    <property type="entry name" value="ZF_PHD_2"/>
    <property type="match status" value="2"/>
</dbReference>
<accession>A0A061RK79</accession>
<dbReference type="InterPro" id="IPR019786">
    <property type="entry name" value="Zinc_finger_PHD-type_CS"/>
</dbReference>
<evidence type="ECO:0000256" key="7">
    <source>
        <dbReference type="PROSITE-ProRule" id="PRU00146"/>
    </source>
</evidence>
<feature type="domain" description="HTH HARE-type" evidence="13">
    <location>
        <begin position="364"/>
        <end position="432"/>
    </location>
</feature>
<evidence type="ECO:0000256" key="2">
    <source>
        <dbReference type="ARBA" id="ARBA00022723"/>
    </source>
</evidence>
<evidence type="ECO:0000259" key="13">
    <source>
        <dbReference type="PROSITE" id="PS51913"/>
    </source>
</evidence>
<dbReference type="PROSITE" id="PS51136">
    <property type="entry name" value="WAC"/>
    <property type="match status" value="1"/>
</dbReference>
<feature type="compositionally biased region" description="Basic and acidic residues" evidence="10">
    <location>
        <begin position="1239"/>
        <end position="1260"/>
    </location>
</feature>
<feature type="compositionally biased region" description="Basic residues" evidence="10">
    <location>
        <begin position="1559"/>
        <end position="1568"/>
    </location>
</feature>
<organism evidence="14">
    <name type="scientific">Tetraselmis sp. GSL018</name>
    <dbReference type="NCBI Taxonomy" id="582737"/>
    <lineage>
        <taxon>Eukaryota</taxon>
        <taxon>Viridiplantae</taxon>
        <taxon>Chlorophyta</taxon>
        <taxon>core chlorophytes</taxon>
        <taxon>Chlorodendrophyceae</taxon>
        <taxon>Chlorodendrales</taxon>
        <taxon>Chlorodendraceae</taxon>
        <taxon>Tetraselmis</taxon>
    </lineage>
</organism>
<keyword evidence="6 8" id="KW-0539">Nucleus</keyword>
<dbReference type="SMART" id="SM00249">
    <property type="entry name" value="PHD"/>
    <property type="match status" value="2"/>
</dbReference>
<feature type="domain" description="WAC" evidence="12">
    <location>
        <begin position="24"/>
        <end position="129"/>
    </location>
</feature>
<feature type="compositionally biased region" description="Acidic residues" evidence="10">
    <location>
        <begin position="282"/>
        <end position="296"/>
    </location>
</feature>
<reference evidence="14" key="1">
    <citation type="submission" date="2014-05" db="EMBL/GenBank/DDBJ databases">
        <title>The transcriptome of the halophilic microalga Tetraselmis sp. GSL018 isolated from the Great Salt Lake, Utah.</title>
        <authorList>
            <person name="Jinkerson R.E."/>
            <person name="D'Adamo S."/>
            <person name="Posewitz M.C."/>
        </authorList>
    </citation>
    <scope>NUCLEOTIDE SEQUENCE</scope>
    <source>
        <strain evidence="14">GSL018</strain>
    </source>
</reference>
<dbReference type="InterPro" id="IPR019787">
    <property type="entry name" value="Znf_PHD-finger"/>
</dbReference>
<dbReference type="Gene3D" id="3.30.40.10">
    <property type="entry name" value="Zinc/RING finger domain, C3HC4 (zinc finger)"/>
    <property type="match status" value="2"/>
</dbReference>
<comment type="subcellular location">
    <subcellularLocation>
        <location evidence="1 8">Nucleus</location>
    </subcellularLocation>
</comment>
<dbReference type="InterPro" id="IPR001965">
    <property type="entry name" value="Znf_PHD"/>
</dbReference>
<dbReference type="PANTHER" id="PTHR15546:SF2">
    <property type="entry name" value="DDT DOMAIN-CONTAINING PROTEIN DDB_G0282237"/>
    <property type="match status" value="1"/>
</dbReference>
<dbReference type="PROSITE" id="PS01359">
    <property type="entry name" value="ZF_PHD_1"/>
    <property type="match status" value="1"/>
</dbReference>
<feature type="coiled-coil region" evidence="9">
    <location>
        <begin position="889"/>
        <end position="923"/>
    </location>
</feature>
<evidence type="ECO:0000256" key="10">
    <source>
        <dbReference type="SAM" id="MobiDB-lite"/>
    </source>
</evidence>
<keyword evidence="5" id="KW-0804">Transcription</keyword>
<dbReference type="GO" id="GO:0006355">
    <property type="term" value="P:regulation of DNA-templated transcription"/>
    <property type="evidence" value="ECO:0007669"/>
    <property type="project" value="InterPro"/>
</dbReference>
<feature type="region of interest" description="Disordered" evidence="10">
    <location>
        <begin position="240"/>
        <end position="300"/>
    </location>
</feature>
<dbReference type="EMBL" id="GBEZ01015212">
    <property type="protein sequence ID" value="JAC70931.1"/>
    <property type="molecule type" value="Transcribed_RNA"/>
</dbReference>
<dbReference type="Pfam" id="PF10537">
    <property type="entry name" value="WAC_Acf1_DNA_bd"/>
    <property type="match status" value="1"/>
</dbReference>
<evidence type="ECO:0000256" key="5">
    <source>
        <dbReference type="ARBA" id="ARBA00023163"/>
    </source>
</evidence>
<dbReference type="InterPro" id="IPR007759">
    <property type="entry name" value="Asxl_HARE-HTH"/>
</dbReference>
<feature type="region of interest" description="Disordered" evidence="10">
    <location>
        <begin position="586"/>
        <end position="619"/>
    </location>
</feature>
<evidence type="ECO:0000313" key="14">
    <source>
        <dbReference type="EMBL" id="JAC70931.1"/>
    </source>
</evidence>
<feature type="region of interest" description="Disordered" evidence="10">
    <location>
        <begin position="1223"/>
        <end position="1312"/>
    </location>
</feature>
<feature type="compositionally biased region" description="Low complexity" evidence="10">
    <location>
        <begin position="241"/>
        <end position="255"/>
    </location>
</feature>
<protein>
    <submittedName>
        <fullName evidence="14">Bromodomain adjacent to zinc finger domain protein 1A</fullName>
    </submittedName>
</protein>
<evidence type="ECO:0000256" key="1">
    <source>
        <dbReference type="ARBA" id="ARBA00004123"/>
    </source>
</evidence>
<dbReference type="GO" id="GO:0005634">
    <property type="term" value="C:nucleus"/>
    <property type="evidence" value="ECO:0007669"/>
    <property type="project" value="UniProtKB-SubCell"/>
</dbReference>
<feature type="domain" description="PHD-type" evidence="11">
    <location>
        <begin position="1505"/>
        <end position="1552"/>
    </location>
</feature>
<evidence type="ECO:0000259" key="11">
    <source>
        <dbReference type="PROSITE" id="PS50016"/>
    </source>
</evidence>
<gene>
    <name evidence="14" type="primary">BAZ1A</name>
    <name evidence="14" type="ORF">TSPGSL018_3065</name>
</gene>
<keyword evidence="3 7" id="KW-0863">Zinc-finger</keyword>
<feature type="region of interest" description="Disordered" evidence="10">
    <location>
        <begin position="1559"/>
        <end position="1676"/>
    </location>
</feature>
<dbReference type="PROSITE" id="PS51913">
    <property type="entry name" value="HTH_HARE"/>
    <property type="match status" value="1"/>
</dbReference>
<evidence type="ECO:0000256" key="3">
    <source>
        <dbReference type="ARBA" id="ARBA00022771"/>
    </source>
</evidence>
<evidence type="ECO:0000256" key="6">
    <source>
        <dbReference type="ARBA" id="ARBA00023242"/>
    </source>
</evidence>
<feature type="coiled-coil region" evidence="9">
    <location>
        <begin position="961"/>
        <end position="1021"/>
    </location>
</feature>
<keyword evidence="2" id="KW-0479">Metal-binding</keyword>
<dbReference type="InterPro" id="IPR011011">
    <property type="entry name" value="Znf_FYVE_PHD"/>
</dbReference>
<feature type="domain" description="PHD-type" evidence="11">
    <location>
        <begin position="485"/>
        <end position="540"/>
    </location>
</feature>
<sequence length="1676" mass="188400">MPLHTKKRSEADVRSLPDDLSSNEEVFVVRFTGEVFRDYEEYLRAISQYRQRVWTCRLTGKDNLSFEEALASEQGGKDFSGKFPKVCEEAASHLVHWALARMDELLTRVTNFFRDYFVAGEEVLGRSGDAFAMCRIMSRAQIQASPDNTYYEVAWLDGPQKGGFATLPRNFLARRKPPFSRGTLKAWLMENASSREVGRPGGAKGPLSLWQVRQNMAQRFQLPSDPPPHVVQQVRRIESNSAEGGLSASSTSAGSPVRAEGSRIAIRPAQVQRQRPDRSEQLLDDEGITGDDDDDEREQRPAIFDVEAFLGVRLRDPTTISYEQLDAELHEKFERMLPAYENGDNPVAQAVEPLHQTQARLQPGSVKDAIFRILRESGVQGLTISEIAEAMHGFGLKDWGDIKTAKNSIASTCLHDAAFARVAKGRFALRALPGVLEAEASVKGNDAVIATAAKAVAQIEVQAMKFIGGMIDKLREEATNPRENRIKCTSCGLTYPLPNSPLLLCDICQGCQHLSCLSKGGASLGDLPNGEWYCDKCMERRDVVLQRLQDMEAKKLEALEKVAAAEQERVERVQRAQRERLEKERIRQEKEQRKIEEKVEREKRKAEDKKRALLESKRPRYPKDDEKVLAEEIAVLEHLQKLSQLSEEELSEKKPPQLDLDDEDGLSLAVLDADRQWRQLSPRDREKLIERTHQLIRGPEPGHRLGGDLPVTFCDSAAVTEFIGRFADFLEVVPRSVSSLRQAARWPLESRVLVDTYCGIMRVMLLDFLKPDHYLKSRARRWARLFDESCWPEVLRRYLLFTRMHISPKTDPDTICPEEIPLLDNNQVALLAGVMLGRRHFHELPAELHLRLLRVLVDDLVSTSTMRTEIERRQETINSLNAEWAIAEMEDKRAIKAEEEARKEQLKARKEEEVARRKEDEEAEAAVMNAADCQEPSLELPPELQEYRGPPGSEQAYQRWQKKRAARLEQLEKRRQQWEEKRQRELEETREMLARRREQEAREAERQDAEAKVLADEARAARAADREAREAVYQENLRVHAVRVEPLGSDRHNRRYMWFENGEPHAVFVECDDGKELYCISRLREAEEIISTLNPKGVREERLLSNLKRVCGELTAKGVPLPLSDIPKPVTKPGRSNVSSGKNYIGASIVRAVLFKMEEFARELHSQTELEVLEERARDLKALQHNPGVQQAVEAILALERDMAAVGNGLPKSADDETIAPMLDGETIGPQFDIVVPDESTRKPRTEFEAETGPDEKPSDENDGGNGDEDGSKANEDQDTERAETEGDGNQDGDDDDDEEDEAGDEAGNYSYYGKESAKGFCFEAMEVPRKRKRGPGRPPKIPRLENLFPDGPHISLPDEMEFSDSDVLTSHVNHAHTVWRTARERIVWLRDMIRARKTENTAILAYAALGLADRAAPFLKKRKVGRRGATAFEEHNLRTWMREQANRPINEMDASISAQRIDKTTVRLRVAKSEQDAGATGSEPEAKEAAGIIKDGTVGEDGFMFTCIACGFGGDLLCCDGEGCSAVMHRQCAGLEEVPRDIWLCPDCATVVQVPKAPRSKIAKRARRESPTPAVTEESDAAQRAARGRRSQDASPFDASQASDEVPAAQAIPEERGSARGSSGDGRPPLSRQGKPARDDATPEEDSDDGPVRVPHVTKSGRMTVKLGAQGLARR</sequence>
<dbReference type="Pfam" id="PF05066">
    <property type="entry name" value="HARE-HTH"/>
    <property type="match status" value="1"/>
</dbReference>
<proteinExistence type="predicted"/>
<evidence type="ECO:0000256" key="9">
    <source>
        <dbReference type="SAM" id="Coils"/>
    </source>
</evidence>
<keyword evidence="9" id="KW-0175">Coiled coil</keyword>
<dbReference type="SUPFAM" id="SSF57903">
    <property type="entry name" value="FYVE/PHD zinc finger"/>
    <property type="match status" value="2"/>
</dbReference>
<evidence type="ECO:0000259" key="12">
    <source>
        <dbReference type="PROSITE" id="PS51136"/>
    </source>
</evidence>
<dbReference type="Pfam" id="PF15613">
    <property type="entry name" value="WSD"/>
    <property type="match status" value="1"/>
</dbReference>
<evidence type="ECO:0000256" key="8">
    <source>
        <dbReference type="PROSITE-ProRule" id="PRU00475"/>
    </source>
</evidence>